<accession>A0A4D6LJ63</accession>
<gene>
    <name evidence="5" type="ORF">DEO72_LG3g3107</name>
</gene>
<organism evidence="5 6">
    <name type="scientific">Vigna unguiculata</name>
    <name type="common">Cowpea</name>
    <dbReference type="NCBI Taxonomy" id="3917"/>
    <lineage>
        <taxon>Eukaryota</taxon>
        <taxon>Viridiplantae</taxon>
        <taxon>Streptophyta</taxon>
        <taxon>Embryophyta</taxon>
        <taxon>Tracheophyta</taxon>
        <taxon>Spermatophyta</taxon>
        <taxon>Magnoliopsida</taxon>
        <taxon>eudicotyledons</taxon>
        <taxon>Gunneridae</taxon>
        <taxon>Pentapetalae</taxon>
        <taxon>rosids</taxon>
        <taxon>fabids</taxon>
        <taxon>Fabales</taxon>
        <taxon>Fabaceae</taxon>
        <taxon>Papilionoideae</taxon>
        <taxon>50 kb inversion clade</taxon>
        <taxon>NPAAA clade</taxon>
        <taxon>indigoferoid/millettioid clade</taxon>
        <taxon>Phaseoleae</taxon>
        <taxon>Vigna</taxon>
    </lineage>
</organism>
<evidence type="ECO:0000259" key="4">
    <source>
        <dbReference type="Pfam" id="PF05368"/>
    </source>
</evidence>
<dbReference type="GO" id="GO:0016491">
    <property type="term" value="F:oxidoreductase activity"/>
    <property type="evidence" value="ECO:0007669"/>
    <property type="project" value="UniProtKB-KW"/>
</dbReference>
<reference evidence="5 6" key="1">
    <citation type="submission" date="2019-04" db="EMBL/GenBank/DDBJ databases">
        <title>An improved genome assembly and genetic linkage map for asparagus bean, Vigna unguiculata ssp. sesquipedialis.</title>
        <authorList>
            <person name="Xia Q."/>
            <person name="Zhang R."/>
            <person name="Dong Y."/>
        </authorList>
    </citation>
    <scope>NUCLEOTIDE SEQUENCE [LARGE SCALE GENOMIC DNA]</scope>
    <source>
        <tissue evidence="5">Leaf</tissue>
    </source>
</reference>
<keyword evidence="2" id="KW-0521">NADP</keyword>
<keyword evidence="3" id="KW-0560">Oxidoreductase</keyword>
<dbReference type="CDD" id="cd05259">
    <property type="entry name" value="PCBER_SDR_a"/>
    <property type="match status" value="1"/>
</dbReference>
<dbReference type="SUPFAM" id="SSF51735">
    <property type="entry name" value="NAD(P)-binding Rossmann-fold domains"/>
    <property type="match status" value="1"/>
</dbReference>
<proteinExistence type="inferred from homology"/>
<dbReference type="AlphaFoldDB" id="A0A4D6LJ63"/>
<keyword evidence="6" id="KW-1185">Reference proteome</keyword>
<dbReference type="InterPro" id="IPR008030">
    <property type="entry name" value="NmrA-like"/>
</dbReference>
<dbReference type="InterPro" id="IPR045312">
    <property type="entry name" value="PCBER-like"/>
</dbReference>
<dbReference type="Gramene" id="Vigun11g176100.1.v1.2">
    <property type="protein sequence ID" value="Vigun11g176100.1.v1.2"/>
    <property type="gene ID" value="Vigun11g176100.v1.2"/>
</dbReference>
<evidence type="ECO:0000313" key="6">
    <source>
        <dbReference type="Proteomes" id="UP000501690"/>
    </source>
</evidence>
<evidence type="ECO:0000256" key="3">
    <source>
        <dbReference type="ARBA" id="ARBA00023002"/>
    </source>
</evidence>
<name>A0A4D6LJ63_VIGUN</name>
<sequence>MENSGNSKILIIGATGYMGKFIVEASAKAGHPTFALVRESTLSDPSKSPIIQTFKTLGVNLLLGDIHDYQSLVEAIKKVDVVISSVSHTQLEDQNNIISAIKEAGNIKRFFPSEFGNDVDRTNAISEGHEVYDRKVKIRRTVEAEGIPHTYVVANFLTEHFLPTLSELRWIKTPLDKVVIFGDGNTKAVLNTEEDVATYTIRSVDDPRALNKVLFVRPPGNTLSYNDLVSLWEKHHSETLKRVYISEEEILKLIKESSYPINMGLSISHAGYVKGDHINYEIKPSFGVEASTLYPDVNYTTLDEFFRKNDARTPFFLNQIVTVKDA</sequence>
<dbReference type="EMBL" id="CP039347">
    <property type="protein sequence ID" value="QCD88558.1"/>
    <property type="molecule type" value="Genomic_DNA"/>
</dbReference>
<dbReference type="InterPro" id="IPR036291">
    <property type="entry name" value="NAD(P)-bd_dom_sf"/>
</dbReference>
<evidence type="ECO:0000256" key="2">
    <source>
        <dbReference type="ARBA" id="ARBA00022857"/>
    </source>
</evidence>
<dbReference type="Gene3D" id="3.40.50.720">
    <property type="entry name" value="NAD(P)-binding Rossmann-like Domain"/>
    <property type="match status" value="1"/>
</dbReference>
<comment type="similarity">
    <text evidence="1">Belongs to the NmrA-type oxidoreductase family. Isoflavone reductase subfamily.</text>
</comment>
<evidence type="ECO:0000256" key="1">
    <source>
        <dbReference type="ARBA" id="ARBA00005725"/>
    </source>
</evidence>
<dbReference type="GO" id="GO:0009807">
    <property type="term" value="P:lignan biosynthetic process"/>
    <property type="evidence" value="ECO:0007669"/>
    <property type="project" value="UniProtKB-ARBA"/>
</dbReference>
<dbReference type="OrthoDB" id="419598at2759"/>
<feature type="domain" description="NmrA-like" evidence="4">
    <location>
        <begin position="6"/>
        <end position="306"/>
    </location>
</feature>
<dbReference type="Gene3D" id="3.90.25.10">
    <property type="entry name" value="UDP-galactose 4-epimerase, domain 1"/>
    <property type="match status" value="1"/>
</dbReference>
<evidence type="ECO:0000313" key="5">
    <source>
        <dbReference type="EMBL" id="QCD88558.1"/>
    </source>
</evidence>
<dbReference type="PANTHER" id="PTHR43349:SF35">
    <property type="entry name" value="PHENYLCOUMARAN BENZYLIC ETHER REDUCTASE 1"/>
    <property type="match status" value="1"/>
</dbReference>
<dbReference type="PANTHER" id="PTHR43349">
    <property type="entry name" value="PINORESINOL REDUCTASE-RELATED"/>
    <property type="match status" value="1"/>
</dbReference>
<dbReference type="InterPro" id="IPR050608">
    <property type="entry name" value="NmrA-type/Isoflavone_red_sf"/>
</dbReference>
<dbReference type="Proteomes" id="UP000501690">
    <property type="component" value="Linkage Group LG3"/>
</dbReference>
<protein>
    <submittedName>
        <fullName evidence="5">Isoflavone reductase</fullName>
    </submittedName>
</protein>
<dbReference type="Pfam" id="PF05368">
    <property type="entry name" value="NmrA"/>
    <property type="match status" value="1"/>
</dbReference>